<dbReference type="CDD" id="cd17324">
    <property type="entry name" value="MFS_NepI_like"/>
    <property type="match status" value="1"/>
</dbReference>
<dbReference type="InterPro" id="IPR011701">
    <property type="entry name" value="MFS"/>
</dbReference>
<keyword evidence="5 6" id="KW-0472">Membrane</keyword>
<comment type="subcellular location">
    <subcellularLocation>
        <location evidence="1">Cell membrane</location>
        <topology evidence="1">Multi-pass membrane protein</topology>
    </subcellularLocation>
</comment>
<comment type="caution">
    <text evidence="8">The sequence shown here is derived from an EMBL/GenBank/DDBJ whole genome shotgun (WGS) entry which is preliminary data.</text>
</comment>
<feature type="transmembrane region" description="Helical" evidence="6">
    <location>
        <begin position="355"/>
        <end position="374"/>
    </location>
</feature>
<feature type="transmembrane region" description="Helical" evidence="6">
    <location>
        <begin position="155"/>
        <end position="177"/>
    </location>
</feature>
<dbReference type="Proteomes" id="UP000477980">
    <property type="component" value="Unassembled WGS sequence"/>
</dbReference>
<keyword evidence="2" id="KW-1003">Cell membrane</keyword>
<dbReference type="InterPro" id="IPR050189">
    <property type="entry name" value="MFS_Efflux_Transporters"/>
</dbReference>
<dbReference type="GO" id="GO:0022857">
    <property type="term" value="F:transmembrane transporter activity"/>
    <property type="evidence" value="ECO:0007669"/>
    <property type="project" value="InterPro"/>
</dbReference>
<accession>A0A6G1VPK3</accession>
<dbReference type="PROSITE" id="PS50850">
    <property type="entry name" value="MFS"/>
    <property type="match status" value="1"/>
</dbReference>
<evidence type="ECO:0000256" key="1">
    <source>
        <dbReference type="ARBA" id="ARBA00004651"/>
    </source>
</evidence>
<feature type="domain" description="Major facilitator superfamily (MFS) profile" evidence="7">
    <location>
        <begin position="4"/>
        <end position="379"/>
    </location>
</feature>
<evidence type="ECO:0000256" key="2">
    <source>
        <dbReference type="ARBA" id="ARBA00022475"/>
    </source>
</evidence>
<feature type="transmembrane region" description="Helical" evidence="6">
    <location>
        <begin position="198"/>
        <end position="221"/>
    </location>
</feature>
<evidence type="ECO:0000256" key="4">
    <source>
        <dbReference type="ARBA" id="ARBA00022989"/>
    </source>
</evidence>
<evidence type="ECO:0000256" key="6">
    <source>
        <dbReference type="SAM" id="Phobius"/>
    </source>
</evidence>
<name>A0A6G1VPK3_9BACT</name>
<evidence type="ECO:0000313" key="9">
    <source>
        <dbReference type="Proteomes" id="UP000477980"/>
    </source>
</evidence>
<gene>
    <name evidence="8" type="ORF">F7D25_13670</name>
</gene>
<dbReference type="Pfam" id="PF07690">
    <property type="entry name" value="MFS_1"/>
    <property type="match status" value="1"/>
</dbReference>
<evidence type="ECO:0000313" key="8">
    <source>
        <dbReference type="EMBL" id="MQP15427.1"/>
    </source>
</evidence>
<dbReference type="InterPro" id="IPR036259">
    <property type="entry name" value="MFS_trans_sf"/>
</dbReference>
<evidence type="ECO:0000256" key="3">
    <source>
        <dbReference type="ARBA" id="ARBA00022692"/>
    </source>
</evidence>
<dbReference type="SUPFAM" id="SSF103473">
    <property type="entry name" value="MFS general substrate transporter"/>
    <property type="match status" value="1"/>
</dbReference>
<dbReference type="AlphaFoldDB" id="A0A6G1VPK3"/>
<proteinExistence type="predicted"/>
<dbReference type="PANTHER" id="PTHR43124:SF6">
    <property type="entry name" value="TRANSPORTER ARAJ-RELATED"/>
    <property type="match status" value="1"/>
</dbReference>
<dbReference type="GO" id="GO:0005886">
    <property type="term" value="C:plasma membrane"/>
    <property type="evidence" value="ECO:0007669"/>
    <property type="project" value="UniProtKB-SubCell"/>
</dbReference>
<feature type="transmembrane region" description="Helical" evidence="6">
    <location>
        <begin position="295"/>
        <end position="314"/>
    </location>
</feature>
<sequence length="383" mass="40819">MKKGLFALALGTFTLGIAEFIIEGILTDVAHNMNVSIPQAGHLISIYALGVCAGAFSLILMHKYRPKNILLFLTSLVILGAIIATIAPSYGLLLCARFIQGLPHGAYFGTATIVAVKMAKEGKGTKAVAMMCAGMPFANLLGVPLGTFLSHTISWRVPFLISVALGVITLYMIYKWVPDVEALPNKGMKAQFRFMRHLAPWLIIAATFLGNGGILCWFSYISPLLQMNGGFHAASISVLMILAGLGMVVGNQVSALLADRFKPGRFTCYLQFLAAAALLATFFLSHIGWVSAAMMFISCACLFGIGSPEQFLIVKHSEGGEMLGGCCIQAAFNLGNALGAFLGGIPVAMGLGYNYPALIGVPMALAGAFCLLVFHRKYECSKD</sequence>
<feature type="transmembrane region" description="Helical" evidence="6">
    <location>
        <begin position="233"/>
        <end position="257"/>
    </location>
</feature>
<dbReference type="OrthoDB" id="9788453at2"/>
<reference evidence="8 9" key="1">
    <citation type="submission" date="2019-09" db="EMBL/GenBank/DDBJ databases">
        <title>Distinct polysaccharide growth profiles of human intestinal Prevotella copri isolates.</title>
        <authorList>
            <person name="Fehlner-Peach H."/>
            <person name="Magnabosco C."/>
            <person name="Raghavan V."/>
            <person name="Scher J.U."/>
            <person name="Tett A."/>
            <person name="Cox L.M."/>
            <person name="Gottsegen C."/>
            <person name="Watters A."/>
            <person name="Wiltshire- Gordon J.D."/>
            <person name="Segata N."/>
            <person name="Bonneau R."/>
            <person name="Littman D.R."/>
        </authorList>
    </citation>
    <scope>NUCLEOTIDE SEQUENCE [LARGE SCALE GENOMIC DNA]</scope>
    <source>
        <strain evidence="9">iAA917</strain>
    </source>
</reference>
<keyword evidence="4 6" id="KW-1133">Transmembrane helix</keyword>
<feature type="transmembrane region" description="Helical" evidence="6">
    <location>
        <begin position="44"/>
        <end position="62"/>
    </location>
</feature>
<evidence type="ECO:0000256" key="5">
    <source>
        <dbReference type="ARBA" id="ARBA00023136"/>
    </source>
</evidence>
<dbReference type="InterPro" id="IPR020846">
    <property type="entry name" value="MFS_dom"/>
</dbReference>
<feature type="transmembrane region" description="Helical" evidence="6">
    <location>
        <begin position="269"/>
        <end position="289"/>
    </location>
</feature>
<protein>
    <submittedName>
        <fullName evidence="8">MFS transporter</fullName>
    </submittedName>
</protein>
<dbReference type="EMBL" id="VZAH01000140">
    <property type="protein sequence ID" value="MQP15427.1"/>
    <property type="molecule type" value="Genomic_DNA"/>
</dbReference>
<keyword evidence="3 6" id="KW-0812">Transmembrane</keyword>
<feature type="transmembrane region" description="Helical" evidence="6">
    <location>
        <begin position="98"/>
        <end position="116"/>
    </location>
</feature>
<dbReference type="RefSeq" id="WP_119250419.1">
    <property type="nucleotide sequence ID" value="NZ_JAQDGK010000052.1"/>
</dbReference>
<dbReference type="PANTHER" id="PTHR43124">
    <property type="entry name" value="PURINE EFFLUX PUMP PBUE"/>
    <property type="match status" value="1"/>
</dbReference>
<feature type="transmembrane region" description="Helical" evidence="6">
    <location>
        <begin position="326"/>
        <end position="349"/>
    </location>
</feature>
<organism evidence="8 9">
    <name type="scientific">Segatella copri</name>
    <dbReference type="NCBI Taxonomy" id="165179"/>
    <lineage>
        <taxon>Bacteria</taxon>
        <taxon>Pseudomonadati</taxon>
        <taxon>Bacteroidota</taxon>
        <taxon>Bacteroidia</taxon>
        <taxon>Bacteroidales</taxon>
        <taxon>Prevotellaceae</taxon>
        <taxon>Segatella</taxon>
    </lineage>
</organism>
<evidence type="ECO:0000259" key="7">
    <source>
        <dbReference type="PROSITE" id="PS50850"/>
    </source>
</evidence>
<dbReference type="Gene3D" id="1.20.1250.20">
    <property type="entry name" value="MFS general substrate transporter like domains"/>
    <property type="match status" value="2"/>
</dbReference>
<feature type="transmembrane region" description="Helical" evidence="6">
    <location>
        <begin position="128"/>
        <end position="149"/>
    </location>
</feature>
<feature type="transmembrane region" description="Helical" evidence="6">
    <location>
        <begin position="69"/>
        <end position="92"/>
    </location>
</feature>